<dbReference type="EMBL" id="JAULSN010000013">
    <property type="protein sequence ID" value="KAK3361048.1"/>
    <property type="molecule type" value="Genomic_DNA"/>
</dbReference>
<dbReference type="InterPro" id="IPR006073">
    <property type="entry name" value="GTP-bd"/>
</dbReference>
<dbReference type="Pfam" id="PF01926">
    <property type="entry name" value="MMR_HSR1"/>
    <property type="match status" value="1"/>
</dbReference>
<feature type="domain" description="G" evidence="3">
    <location>
        <begin position="461"/>
        <end position="536"/>
    </location>
</feature>
<dbReference type="CDD" id="cd00882">
    <property type="entry name" value="Ras_like_GTPase"/>
    <property type="match status" value="1"/>
</dbReference>
<feature type="transmembrane region" description="Helical" evidence="2">
    <location>
        <begin position="803"/>
        <end position="823"/>
    </location>
</feature>
<dbReference type="SUPFAM" id="SSF52540">
    <property type="entry name" value="P-loop containing nucleoside triphosphate hydrolases"/>
    <property type="match status" value="1"/>
</dbReference>
<accession>A0AAE0JSL4</accession>
<dbReference type="PANTHER" id="PTHR33840">
    <property type="match status" value="1"/>
</dbReference>
<name>A0AAE0JSL4_9PEZI</name>
<dbReference type="Proteomes" id="UP001287356">
    <property type="component" value="Unassembled WGS sequence"/>
</dbReference>
<reference evidence="5" key="1">
    <citation type="journal article" date="2023" name="Mol. Phylogenet. Evol.">
        <title>Genome-scale phylogeny and comparative genomics of the fungal order Sordariales.</title>
        <authorList>
            <person name="Hensen N."/>
            <person name="Bonometti L."/>
            <person name="Westerberg I."/>
            <person name="Brannstrom I.O."/>
            <person name="Guillou S."/>
            <person name="Cros-Aarteil S."/>
            <person name="Calhoun S."/>
            <person name="Haridas S."/>
            <person name="Kuo A."/>
            <person name="Mondo S."/>
            <person name="Pangilinan J."/>
            <person name="Riley R."/>
            <person name="LaButti K."/>
            <person name="Andreopoulos B."/>
            <person name="Lipzen A."/>
            <person name="Chen C."/>
            <person name="Yan M."/>
            <person name="Daum C."/>
            <person name="Ng V."/>
            <person name="Clum A."/>
            <person name="Steindorff A."/>
            <person name="Ohm R.A."/>
            <person name="Martin F."/>
            <person name="Silar P."/>
            <person name="Natvig D.O."/>
            <person name="Lalanne C."/>
            <person name="Gautier V."/>
            <person name="Ament-Velasquez S.L."/>
            <person name="Kruys A."/>
            <person name="Hutchinson M.I."/>
            <person name="Powell A.J."/>
            <person name="Barry K."/>
            <person name="Miller A.N."/>
            <person name="Grigoriev I.V."/>
            <person name="Debuchy R."/>
            <person name="Gladieux P."/>
            <person name="Hiltunen Thoren M."/>
            <person name="Johannesson H."/>
        </authorList>
    </citation>
    <scope>NUCLEOTIDE SEQUENCE</scope>
    <source>
        <strain evidence="5">CBS 958.72</strain>
    </source>
</reference>
<evidence type="ECO:0000313" key="6">
    <source>
        <dbReference type="Proteomes" id="UP001287356"/>
    </source>
</evidence>
<feature type="compositionally biased region" description="Basic and acidic residues" evidence="1">
    <location>
        <begin position="1"/>
        <end position="10"/>
    </location>
</feature>
<dbReference type="Pfam" id="PF09994">
    <property type="entry name" value="T6SS_Tle1-like_cat"/>
    <property type="match status" value="1"/>
</dbReference>
<proteinExistence type="predicted"/>
<gene>
    <name evidence="5" type="ORF">B0T24DRAFT_725197</name>
</gene>
<evidence type="ECO:0000259" key="3">
    <source>
        <dbReference type="Pfam" id="PF01926"/>
    </source>
</evidence>
<evidence type="ECO:0008006" key="7">
    <source>
        <dbReference type="Google" id="ProtNLM"/>
    </source>
</evidence>
<dbReference type="InterPro" id="IPR027417">
    <property type="entry name" value="P-loop_NTPase"/>
</dbReference>
<dbReference type="InterPro" id="IPR018712">
    <property type="entry name" value="Tle1-like_cat"/>
</dbReference>
<evidence type="ECO:0000256" key="2">
    <source>
        <dbReference type="SAM" id="Phobius"/>
    </source>
</evidence>
<feature type="domain" description="T6SS Phospholipase effector Tle1-like catalytic" evidence="4">
    <location>
        <begin position="48"/>
        <end position="312"/>
    </location>
</feature>
<sequence length="902" mass="101377">MERLMQRLDLDSGTTTPVLTPPESVGDWDTADEAIDVCPDCAVAHIPRRIVCCVDGTWMEPDGMAGFLADSFRGNASNVFRIWCSVKEGVVKDADGKSWQQIRKYWKGLGAELESVPRLIAGVLGNGFEQLIYKVYKFCATSCCPSRDEIFLFGFSRGAFVVRAVAGLFQHLRTLNPRDHDFNDLYAQALKVYRHIRSKNEFRQHEIYHHIVAHTLESPKIRFLGAIDTVKAVIDENLYDISHTANTDHVRHALALLEQRFFFKSSTYNPSLMSLGGGRTCMEAWFLGGHGNLGGSREADGLSLWPLQWLLSDAQSHAGLVLGFQALDGVNVQDPLIYTMPRDTQEEHIRLRDGMIIRMWDLTEQFSESKFLPVVSVERSKLGELAEVEREILSRDSGSGFVHPSVFYHDDMTPLGLIWLNPLKSRHAIRGNRKRLALQWHELFWNREFKQRVDLTLRHARVLVCGAFGAGKSALINLALGENVAVENEEYTPTDHNIERELASSCSHFIFHDSCGFEPGQQDHFAKVQAFLDSRRRQTTFTSQLHCVWYCIGARQRRISTCDQEFFSRVDFNRVTVILVFTQSDDLRNSCPQKARERYQARHGVRLPARASQIPPDVQQALERLEDDIFEEEKAMKVEKVKALLGEKARNLMSVFVSKYDEDTTPLTTLLTTTESLLRSPVMLSIHNAAVANRLASLRPAAVQAVRAIGLKARSKLLNPFDSDAAAVVFRSFLAQAQVALREVHKPLKLRSDVQFTDFDKLFADLYVERSRGSPLAQFLGTSVGTAGALALTELFAAASIPILGPLALVGGGLAVAATVVLFTRTKEILVQCALLLLAYERLVWFGVVDVSEEMVSRAVIEVLKISPDVEARVHDEVKLIGSDDWRKILTETVEEFRYRGA</sequence>
<comment type="caution">
    <text evidence="5">The sequence shown here is derived from an EMBL/GenBank/DDBJ whole genome shotgun (WGS) entry which is preliminary data.</text>
</comment>
<reference evidence="5" key="2">
    <citation type="submission" date="2023-06" db="EMBL/GenBank/DDBJ databases">
        <authorList>
            <consortium name="Lawrence Berkeley National Laboratory"/>
            <person name="Haridas S."/>
            <person name="Hensen N."/>
            <person name="Bonometti L."/>
            <person name="Westerberg I."/>
            <person name="Brannstrom I.O."/>
            <person name="Guillou S."/>
            <person name="Cros-Aarteil S."/>
            <person name="Calhoun S."/>
            <person name="Kuo A."/>
            <person name="Mondo S."/>
            <person name="Pangilinan J."/>
            <person name="Riley R."/>
            <person name="Labutti K."/>
            <person name="Andreopoulos B."/>
            <person name="Lipzen A."/>
            <person name="Chen C."/>
            <person name="Yanf M."/>
            <person name="Daum C."/>
            <person name="Ng V."/>
            <person name="Clum A."/>
            <person name="Steindorff A."/>
            <person name="Ohm R."/>
            <person name="Martin F."/>
            <person name="Silar P."/>
            <person name="Natvig D."/>
            <person name="Lalanne C."/>
            <person name="Gautier V."/>
            <person name="Ament-Velasquez S.L."/>
            <person name="Kruys A."/>
            <person name="Hutchinson M.I."/>
            <person name="Powell A.J."/>
            <person name="Barry K."/>
            <person name="Miller A.N."/>
            <person name="Grigoriev I.V."/>
            <person name="Debuchy R."/>
            <person name="Gladieux P."/>
            <person name="Thoren M.H."/>
            <person name="Johannesson H."/>
        </authorList>
    </citation>
    <scope>NUCLEOTIDE SEQUENCE</scope>
    <source>
        <strain evidence="5">CBS 958.72</strain>
    </source>
</reference>
<dbReference type="GO" id="GO:0005525">
    <property type="term" value="F:GTP binding"/>
    <property type="evidence" value="ECO:0007669"/>
    <property type="project" value="InterPro"/>
</dbReference>
<keyword evidence="6" id="KW-1185">Reference proteome</keyword>
<keyword evidence="2" id="KW-0812">Transmembrane</keyword>
<keyword evidence="2" id="KW-0472">Membrane</keyword>
<organism evidence="5 6">
    <name type="scientific">Lasiosphaeria ovina</name>
    <dbReference type="NCBI Taxonomy" id="92902"/>
    <lineage>
        <taxon>Eukaryota</taxon>
        <taxon>Fungi</taxon>
        <taxon>Dikarya</taxon>
        <taxon>Ascomycota</taxon>
        <taxon>Pezizomycotina</taxon>
        <taxon>Sordariomycetes</taxon>
        <taxon>Sordariomycetidae</taxon>
        <taxon>Sordariales</taxon>
        <taxon>Lasiosphaeriaceae</taxon>
        <taxon>Lasiosphaeria</taxon>
    </lineage>
</organism>
<dbReference type="PANTHER" id="PTHR33840:SF1">
    <property type="entry name" value="TLE1 PHOSPHOLIPASE DOMAIN-CONTAINING PROTEIN"/>
    <property type="match status" value="1"/>
</dbReference>
<evidence type="ECO:0000259" key="4">
    <source>
        <dbReference type="Pfam" id="PF09994"/>
    </source>
</evidence>
<keyword evidence="2" id="KW-1133">Transmembrane helix</keyword>
<feature type="region of interest" description="Disordered" evidence="1">
    <location>
        <begin position="1"/>
        <end position="25"/>
    </location>
</feature>
<evidence type="ECO:0000256" key="1">
    <source>
        <dbReference type="SAM" id="MobiDB-lite"/>
    </source>
</evidence>
<evidence type="ECO:0000313" key="5">
    <source>
        <dbReference type="EMBL" id="KAK3361048.1"/>
    </source>
</evidence>
<dbReference type="Gene3D" id="3.40.50.300">
    <property type="entry name" value="P-loop containing nucleotide triphosphate hydrolases"/>
    <property type="match status" value="1"/>
</dbReference>
<dbReference type="AlphaFoldDB" id="A0AAE0JSL4"/>
<protein>
    <recommendedName>
        <fullName evidence="7">DUF2235 domain-containing protein</fullName>
    </recommendedName>
</protein>